<dbReference type="Pfam" id="PF00575">
    <property type="entry name" value="S1"/>
    <property type="match status" value="1"/>
</dbReference>
<dbReference type="Proteomes" id="UP001530293">
    <property type="component" value="Unassembled WGS sequence"/>
</dbReference>
<keyword evidence="5" id="KW-1185">Reference proteome</keyword>
<reference evidence="4 5" key="1">
    <citation type="submission" date="2024-10" db="EMBL/GenBank/DDBJ databases">
        <title>Updated reference genomes for cyclostephanoid diatoms.</title>
        <authorList>
            <person name="Roberts W.R."/>
            <person name="Alverson A.J."/>
        </authorList>
    </citation>
    <scope>NUCLEOTIDE SEQUENCE [LARGE SCALE GENOMIC DNA]</scope>
    <source>
        <strain evidence="4 5">AJA232-27</strain>
    </source>
</reference>
<feature type="compositionally biased region" description="Basic and acidic residues" evidence="2">
    <location>
        <begin position="452"/>
        <end position="472"/>
    </location>
</feature>
<accession>A0ABD3MJ61</accession>
<dbReference type="PANTHER" id="PTHR10724:SF10">
    <property type="entry name" value="S1 RNA-BINDING DOMAIN-CONTAINING PROTEIN 1"/>
    <property type="match status" value="1"/>
</dbReference>
<proteinExistence type="predicted"/>
<feature type="compositionally biased region" description="Basic residues" evidence="2">
    <location>
        <begin position="552"/>
        <end position="561"/>
    </location>
</feature>
<feature type="compositionally biased region" description="Basic and acidic residues" evidence="2">
    <location>
        <begin position="247"/>
        <end position="260"/>
    </location>
</feature>
<comment type="caution">
    <text evidence="4">The sequence shown here is derived from an EMBL/GenBank/DDBJ whole genome shotgun (WGS) entry which is preliminary data.</text>
</comment>
<name>A0ABD3MJ61_9STRA</name>
<organism evidence="4 5">
    <name type="scientific">Discostella pseudostelligera</name>
    <dbReference type="NCBI Taxonomy" id="259834"/>
    <lineage>
        <taxon>Eukaryota</taxon>
        <taxon>Sar</taxon>
        <taxon>Stramenopiles</taxon>
        <taxon>Ochrophyta</taxon>
        <taxon>Bacillariophyta</taxon>
        <taxon>Coscinodiscophyceae</taxon>
        <taxon>Thalassiosirophycidae</taxon>
        <taxon>Stephanodiscales</taxon>
        <taxon>Stephanodiscaceae</taxon>
        <taxon>Discostella</taxon>
    </lineage>
</organism>
<feature type="compositionally biased region" description="Polar residues" evidence="2">
    <location>
        <begin position="303"/>
        <end position="323"/>
    </location>
</feature>
<evidence type="ECO:0000259" key="3">
    <source>
        <dbReference type="PROSITE" id="PS50126"/>
    </source>
</evidence>
<feature type="compositionally biased region" description="Basic and acidic residues" evidence="2">
    <location>
        <begin position="519"/>
        <end position="535"/>
    </location>
</feature>
<feature type="region of interest" description="Disordered" evidence="2">
    <location>
        <begin position="203"/>
        <end position="234"/>
    </location>
</feature>
<dbReference type="InterPro" id="IPR012340">
    <property type="entry name" value="NA-bd_OB-fold"/>
</dbReference>
<feature type="compositionally biased region" description="Basic and acidic residues" evidence="2">
    <location>
        <begin position="131"/>
        <end position="145"/>
    </location>
</feature>
<dbReference type="Gene3D" id="2.40.50.140">
    <property type="entry name" value="Nucleic acid-binding proteins"/>
    <property type="match status" value="1"/>
</dbReference>
<feature type="compositionally biased region" description="Basic and acidic residues" evidence="2">
    <location>
        <begin position="34"/>
        <end position="51"/>
    </location>
</feature>
<protein>
    <recommendedName>
        <fullName evidence="3">S1 motif domain-containing protein</fullName>
    </recommendedName>
</protein>
<feature type="compositionally biased region" description="Low complexity" evidence="2">
    <location>
        <begin position="17"/>
        <end position="33"/>
    </location>
</feature>
<feature type="compositionally biased region" description="Basic and acidic residues" evidence="2">
    <location>
        <begin position="215"/>
        <end position="234"/>
    </location>
</feature>
<dbReference type="SUPFAM" id="SSF50249">
    <property type="entry name" value="Nucleic acid-binding proteins"/>
    <property type="match status" value="1"/>
</dbReference>
<feature type="compositionally biased region" description="Polar residues" evidence="2">
    <location>
        <begin position="121"/>
        <end position="130"/>
    </location>
</feature>
<feature type="region of interest" description="Disordered" evidence="2">
    <location>
        <begin position="1"/>
        <end position="159"/>
    </location>
</feature>
<feature type="region of interest" description="Disordered" evidence="2">
    <location>
        <begin position="247"/>
        <end position="363"/>
    </location>
</feature>
<dbReference type="SMART" id="SM00316">
    <property type="entry name" value="S1"/>
    <property type="match status" value="1"/>
</dbReference>
<evidence type="ECO:0000256" key="2">
    <source>
        <dbReference type="SAM" id="MobiDB-lite"/>
    </source>
</evidence>
<feature type="coiled-coil region" evidence="1">
    <location>
        <begin position="172"/>
        <end position="199"/>
    </location>
</feature>
<keyword evidence="1" id="KW-0175">Coiled coil</keyword>
<gene>
    <name evidence="4" type="ORF">ACHAWU_009536</name>
</gene>
<feature type="compositionally biased region" description="Basic residues" evidence="2">
    <location>
        <begin position="148"/>
        <end position="157"/>
    </location>
</feature>
<evidence type="ECO:0000313" key="5">
    <source>
        <dbReference type="Proteomes" id="UP001530293"/>
    </source>
</evidence>
<dbReference type="PROSITE" id="PS50126">
    <property type="entry name" value="S1"/>
    <property type="match status" value="1"/>
</dbReference>
<sequence length="572" mass="63299">MGGEAAKERRRLKRLQGSDGAGSTPSSTSAATKSKGEHTSNQEIVHKDKESSISGADAARMRLQRKLARKASGKFKPQAQSSPNNSADRRKLEDMDDNFREVKRPSKRISTGIPRNRSARRNTPTNSRSTPTDRKGKQPVKKEMHASGQKKPKHLKRKMDQLSKTIAEGTSVSDLDNQMKLLQEQMEAYKRLKLKSETDHNIEVSIPGGVSEVNDDTKGISDKKMDAKEQKRGIGESKCIVVVKSLVEEAKPKIEDENKQSSKISDGDYSSDEDDIVESFNARSRGKRRRGRRENGTKEDLNDNSNVSNKSEAKDPSSTAIQENNDKKTSTEVGSGDLSPTATEDDDSPPSTKKTPKKDDKRRCIGRKPITDYVFGNLYSGTVKYIKPKLGAFIDIGSHSDAFCHISCISDEFVSSVTDIVKNGDVVQNARVVEVDREKKRITVSLRSEEMRENEVEMLKSTREYENKGAKNRDRRKSGEGSSRNRPAKNDSVDTAGSAGPKINLNPPIQSTDTARSTGEQKVDAMVLERQEKINADASTAHRSAGADLKRERKLARRAERRAKEAANGASQ</sequence>
<feature type="region of interest" description="Disordered" evidence="2">
    <location>
        <begin position="452"/>
        <end position="572"/>
    </location>
</feature>
<dbReference type="InterPro" id="IPR050437">
    <property type="entry name" value="Ribos_protein_bS1-like"/>
</dbReference>
<dbReference type="PANTHER" id="PTHR10724">
    <property type="entry name" value="30S RIBOSOMAL PROTEIN S1"/>
    <property type="match status" value="1"/>
</dbReference>
<dbReference type="InterPro" id="IPR003029">
    <property type="entry name" value="S1_domain"/>
</dbReference>
<feature type="compositionally biased region" description="Basic residues" evidence="2">
    <location>
        <begin position="62"/>
        <end position="73"/>
    </location>
</feature>
<dbReference type="AlphaFoldDB" id="A0ABD3MJ61"/>
<dbReference type="EMBL" id="JALLBG020000181">
    <property type="protein sequence ID" value="KAL3760575.1"/>
    <property type="molecule type" value="Genomic_DNA"/>
</dbReference>
<evidence type="ECO:0000313" key="4">
    <source>
        <dbReference type="EMBL" id="KAL3760575.1"/>
    </source>
</evidence>
<feature type="compositionally biased region" description="Basic and acidic residues" evidence="2">
    <location>
        <begin position="87"/>
        <end position="104"/>
    </location>
</feature>
<feature type="domain" description="S1 motif" evidence="3">
    <location>
        <begin position="376"/>
        <end position="447"/>
    </location>
</feature>
<evidence type="ECO:0000256" key="1">
    <source>
        <dbReference type="SAM" id="Coils"/>
    </source>
</evidence>
<feature type="compositionally biased region" description="Polar residues" evidence="2">
    <location>
        <begin position="507"/>
        <end position="518"/>
    </location>
</feature>